<dbReference type="Pfam" id="PF07110">
    <property type="entry name" value="EthD"/>
    <property type="match status" value="1"/>
</dbReference>
<organism evidence="3 4">
    <name type="scientific">Kwoniella mangroviensis CBS 10435</name>
    <dbReference type="NCBI Taxonomy" id="1331196"/>
    <lineage>
        <taxon>Eukaryota</taxon>
        <taxon>Fungi</taxon>
        <taxon>Dikarya</taxon>
        <taxon>Basidiomycota</taxon>
        <taxon>Agaricomycotina</taxon>
        <taxon>Tremellomycetes</taxon>
        <taxon>Tremellales</taxon>
        <taxon>Cryptococcaceae</taxon>
        <taxon>Kwoniella</taxon>
    </lineage>
</organism>
<dbReference type="EMBL" id="KI669467">
    <property type="protein sequence ID" value="OCF55045.1"/>
    <property type="molecule type" value="Genomic_DNA"/>
</dbReference>
<accession>A0A1B9IHN9</accession>
<evidence type="ECO:0000313" key="4">
    <source>
        <dbReference type="Proteomes" id="UP000092583"/>
    </source>
</evidence>
<proteinExistence type="inferred from homology"/>
<evidence type="ECO:0000256" key="1">
    <source>
        <dbReference type="ARBA" id="ARBA00005986"/>
    </source>
</evidence>
<reference evidence="4" key="2">
    <citation type="submission" date="2013-12" db="EMBL/GenBank/DDBJ databases">
        <title>Evolution of pathogenesis and genome organization in the Tremellales.</title>
        <authorList>
            <person name="Cuomo C."/>
            <person name="Litvintseva A."/>
            <person name="Heitman J."/>
            <person name="Chen Y."/>
            <person name="Sun S."/>
            <person name="Springer D."/>
            <person name="Dromer F."/>
            <person name="Young S."/>
            <person name="Zeng Q."/>
            <person name="Chapman S."/>
            <person name="Gujja S."/>
            <person name="Saif S."/>
            <person name="Birren B."/>
        </authorList>
    </citation>
    <scope>NUCLEOTIDE SEQUENCE [LARGE SCALE GENOMIC DNA]</scope>
    <source>
        <strain evidence="4">CBS 10435</strain>
    </source>
</reference>
<name>A0A1B9IHN9_9TREE</name>
<keyword evidence="4" id="KW-1185">Reference proteome</keyword>
<evidence type="ECO:0000259" key="2">
    <source>
        <dbReference type="Pfam" id="PF07110"/>
    </source>
</evidence>
<dbReference type="InterPro" id="IPR011008">
    <property type="entry name" value="Dimeric_a/b-barrel"/>
</dbReference>
<gene>
    <name evidence="3" type="ORF">L486_07155</name>
</gene>
<reference evidence="3 4" key="1">
    <citation type="submission" date="2013-07" db="EMBL/GenBank/DDBJ databases">
        <title>The Genome Sequence of Kwoniella mangroviensis CBS10435.</title>
        <authorList>
            <consortium name="The Broad Institute Genome Sequencing Platform"/>
            <person name="Cuomo C."/>
            <person name="Litvintseva A."/>
            <person name="Chen Y."/>
            <person name="Heitman J."/>
            <person name="Sun S."/>
            <person name="Springer D."/>
            <person name="Dromer F."/>
            <person name="Young S.K."/>
            <person name="Zeng Q."/>
            <person name="Gargeya S."/>
            <person name="Fitzgerald M."/>
            <person name="Abouelleil A."/>
            <person name="Alvarado L."/>
            <person name="Berlin A.M."/>
            <person name="Chapman S.B."/>
            <person name="Dewar J."/>
            <person name="Goldberg J."/>
            <person name="Griggs A."/>
            <person name="Gujja S."/>
            <person name="Hansen M."/>
            <person name="Howarth C."/>
            <person name="Imamovic A."/>
            <person name="Larimer J."/>
            <person name="McCowan C."/>
            <person name="Murphy C."/>
            <person name="Pearson M."/>
            <person name="Priest M."/>
            <person name="Roberts A."/>
            <person name="Saif S."/>
            <person name="Shea T."/>
            <person name="Sykes S."/>
            <person name="Wortman J."/>
            <person name="Nusbaum C."/>
            <person name="Birren B."/>
        </authorList>
    </citation>
    <scope>NUCLEOTIDE SEQUENCE [LARGE SCALE GENOMIC DNA]</scope>
    <source>
        <strain evidence="3 4">CBS 10435</strain>
    </source>
</reference>
<dbReference type="SUPFAM" id="SSF54909">
    <property type="entry name" value="Dimeric alpha+beta barrel"/>
    <property type="match status" value="1"/>
</dbReference>
<sequence>MPGLVKYIQLPIRGNDDLAEGVTLPGDYDSISIYVYESAEAYQAAMKSPAGALLQEDSLKIMDMDRNVAIPVYYGQDFHSGIAREEGQSWTRPEETK</sequence>
<dbReference type="Gene3D" id="3.30.70.100">
    <property type="match status" value="1"/>
</dbReference>
<dbReference type="AlphaFoldDB" id="A0A1B9IHN9"/>
<protein>
    <recommendedName>
        <fullName evidence="2">EthD domain-containing protein</fullName>
    </recommendedName>
</protein>
<dbReference type="GO" id="GO:0016491">
    <property type="term" value="F:oxidoreductase activity"/>
    <property type="evidence" value="ECO:0007669"/>
    <property type="project" value="InterPro"/>
</dbReference>
<dbReference type="InterPro" id="IPR009799">
    <property type="entry name" value="EthD_dom"/>
</dbReference>
<dbReference type="OrthoDB" id="2590003at2759"/>
<dbReference type="Proteomes" id="UP000092583">
    <property type="component" value="Unassembled WGS sequence"/>
</dbReference>
<evidence type="ECO:0000313" key="3">
    <source>
        <dbReference type="EMBL" id="OCF55045.1"/>
    </source>
</evidence>
<feature type="domain" description="EthD" evidence="2">
    <location>
        <begin position="25"/>
        <end position="64"/>
    </location>
</feature>
<comment type="similarity">
    <text evidence="1">Belongs to the tpcK family.</text>
</comment>